<dbReference type="AlphaFoldDB" id="A0A9X1ZFE8"/>
<name>A0A9X1ZFE8_9GAMM</name>
<dbReference type="GO" id="GO:0006355">
    <property type="term" value="P:regulation of DNA-templated transcription"/>
    <property type="evidence" value="ECO:0007669"/>
    <property type="project" value="InterPro"/>
</dbReference>
<dbReference type="RefSeq" id="WP_248951107.1">
    <property type="nucleotide sequence ID" value="NZ_JAKILB010000011.1"/>
</dbReference>
<dbReference type="InterPro" id="IPR036388">
    <property type="entry name" value="WH-like_DNA-bd_sf"/>
</dbReference>
<feature type="compositionally biased region" description="Low complexity" evidence="3">
    <location>
        <begin position="183"/>
        <end position="192"/>
    </location>
</feature>
<dbReference type="Proteomes" id="UP001139293">
    <property type="component" value="Unassembled WGS sequence"/>
</dbReference>
<dbReference type="InterPro" id="IPR016032">
    <property type="entry name" value="Sig_transdc_resp-reg_C-effctor"/>
</dbReference>
<keyword evidence="6" id="KW-1185">Reference proteome</keyword>
<feature type="region of interest" description="Disordered" evidence="3">
    <location>
        <begin position="141"/>
        <end position="200"/>
    </location>
</feature>
<comment type="caution">
    <text evidence="5">The sequence shown here is derived from an EMBL/GenBank/DDBJ whole genome shotgun (WGS) entry which is preliminary data.</text>
</comment>
<accession>A0A9X1ZFE8</accession>
<keyword evidence="1 2" id="KW-0238">DNA-binding</keyword>
<dbReference type="PROSITE" id="PS51755">
    <property type="entry name" value="OMPR_PHOB"/>
    <property type="match status" value="1"/>
</dbReference>
<dbReference type="CDD" id="cd00156">
    <property type="entry name" value="REC"/>
    <property type="match status" value="1"/>
</dbReference>
<dbReference type="Gene3D" id="3.40.50.2300">
    <property type="match status" value="1"/>
</dbReference>
<feature type="domain" description="OmpR/PhoB-type" evidence="4">
    <location>
        <begin position="1"/>
        <end position="98"/>
    </location>
</feature>
<dbReference type="InterPro" id="IPR011006">
    <property type="entry name" value="CheY-like_superfamily"/>
</dbReference>
<sequence>MTLSFKEFSVDSAALELHVGEHVVAIDERHILLLRLLAENFPEHCCKQQCLGYIWPDTVVSDMSLSKLVSDTRKIFVNAGYDGPLIQTVHGRGYRLEHALGKQIAAQQEAQRANQAQLLAAENQPNQSSIFSPAQTATHTEQVFSESEQTSGHSEQAFSQNEQASKRSHDSASIATEQSLLDSNSNSNSNSNLQPLDKQQSKHSQVAAPLVNWWEIFAKVLIAVLLVLGLLFQFWQGGFNTEPSKQLAYSEPNGAIGRILWVDDNPQNNLVEKAFFEQKNIGVYNTVTSEEALMLLTMYNYQAVISDMGRHGDSLAGLKLLQAIRANGHKTPFYLYTYVESAGVIDAIQESGGQAVVVDSESLYLKVLTHFEVE</sequence>
<protein>
    <submittedName>
        <fullName evidence="5">Winged helix-turn-helix domain-containing protein</fullName>
    </submittedName>
</protein>
<dbReference type="SUPFAM" id="SSF52172">
    <property type="entry name" value="CheY-like"/>
    <property type="match status" value="1"/>
</dbReference>
<dbReference type="Pfam" id="PF00486">
    <property type="entry name" value="Trans_reg_C"/>
    <property type="match status" value="1"/>
</dbReference>
<feature type="DNA-binding region" description="OmpR/PhoB-type" evidence="2">
    <location>
        <begin position="1"/>
        <end position="98"/>
    </location>
</feature>
<dbReference type="GO" id="GO:0000160">
    <property type="term" value="P:phosphorelay signal transduction system"/>
    <property type="evidence" value="ECO:0007669"/>
    <property type="project" value="InterPro"/>
</dbReference>
<evidence type="ECO:0000256" key="2">
    <source>
        <dbReference type="PROSITE-ProRule" id="PRU01091"/>
    </source>
</evidence>
<dbReference type="GO" id="GO:0003677">
    <property type="term" value="F:DNA binding"/>
    <property type="evidence" value="ECO:0007669"/>
    <property type="project" value="UniProtKB-UniRule"/>
</dbReference>
<evidence type="ECO:0000313" key="5">
    <source>
        <dbReference type="EMBL" id="MCL1140037.1"/>
    </source>
</evidence>
<dbReference type="EMBL" id="JAKILB010000011">
    <property type="protein sequence ID" value="MCL1140037.1"/>
    <property type="molecule type" value="Genomic_DNA"/>
</dbReference>
<proteinExistence type="predicted"/>
<organism evidence="5 6">
    <name type="scientific">Shewanella pneumatophori</name>
    <dbReference type="NCBI Taxonomy" id="314092"/>
    <lineage>
        <taxon>Bacteria</taxon>
        <taxon>Pseudomonadati</taxon>
        <taxon>Pseudomonadota</taxon>
        <taxon>Gammaproteobacteria</taxon>
        <taxon>Alteromonadales</taxon>
        <taxon>Shewanellaceae</taxon>
        <taxon>Shewanella</taxon>
    </lineage>
</organism>
<evidence type="ECO:0000256" key="1">
    <source>
        <dbReference type="ARBA" id="ARBA00023125"/>
    </source>
</evidence>
<dbReference type="Gene3D" id="1.10.10.10">
    <property type="entry name" value="Winged helix-like DNA-binding domain superfamily/Winged helix DNA-binding domain"/>
    <property type="match status" value="1"/>
</dbReference>
<reference evidence="5" key="1">
    <citation type="submission" date="2022-01" db="EMBL/GenBank/DDBJ databases">
        <title>Whole genome-based taxonomy of the Shewanellaceae.</title>
        <authorList>
            <person name="Martin-Rodriguez A.J."/>
        </authorList>
    </citation>
    <scope>NUCLEOTIDE SEQUENCE</scope>
    <source>
        <strain evidence="5">KCTC 23973</strain>
    </source>
</reference>
<gene>
    <name evidence="5" type="ORF">L2740_15935</name>
</gene>
<dbReference type="InterPro" id="IPR001867">
    <property type="entry name" value="OmpR/PhoB-type_DNA-bd"/>
</dbReference>
<evidence type="ECO:0000313" key="6">
    <source>
        <dbReference type="Proteomes" id="UP001139293"/>
    </source>
</evidence>
<evidence type="ECO:0000256" key="3">
    <source>
        <dbReference type="SAM" id="MobiDB-lite"/>
    </source>
</evidence>
<feature type="compositionally biased region" description="Polar residues" evidence="3">
    <location>
        <begin position="141"/>
        <end position="163"/>
    </location>
</feature>
<evidence type="ECO:0000259" key="4">
    <source>
        <dbReference type="PROSITE" id="PS51755"/>
    </source>
</evidence>
<dbReference type="SUPFAM" id="SSF46894">
    <property type="entry name" value="C-terminal effector domain of the bipartite response regulators"/>
    <property type="match status" value="1"/>
</dbReference>
<dbReference type="SMART" id="SM00862">
    <property type="entry name" value="Trans_reg_C"/>
    <property type="match status" value="1"/>
</dbReference>
<feature type="compositionally biased region" description="Polar residues" evidence="3">
    <location>
        <begin position="171"/>
        <end position="182"/>
    </location>
</feature>